<comment type="caution">
    <text evidence="4">The sequence shown here is derived from an EMBL/GenBank/DDBJ whole genome shotgun (WGS) entry which is preliminary data.</text>
</comment>
<dbReference type="SUPFAM" id="SSF49879">
    <property type="entry name" value="SMAD/FHA domain"/>
    <property type="match status" value="1"/>
</dbReference>
<evidence type="ECO:0000313" key="4">
    <source>
        <dbReference type="EMBL" id="PRY46088.1"/>
    </source>
</evidence>
<dbReference type="OrthoDB" id="151099at2"/>
<dbReference type="Proteomes" id="UP000239494">
    <property type="component" value="Unassembled WGS sequence"/>
</dbReference>
<protein>
    <submittedName>
        <fullName evidence="4">FHA domain-containing protein</fullName>
    </submittedName>
</protein>
<evidence type="ECO:0000256" key="1">
    <source>
        <dbReference type="ARBA" id="ARBA00022553"/>
    </source>
</evidence>
<evidence type="ECO:0000259" key="3">
    <source>
        <dbReference type="PROSITE" id="PS50006"/>
    </source>
</evidence>
<dbReference type="InterPro" id="IPR008984">
    <property type="entry name" value="SMAD_FHA_dom_sf"/>
</dbReference>
<dbReference type="CDD" id="cd00060">
    <property type="entry name" value="FHA"/>
    <property type="match status" value="1"/>
</dbReference>
<dbReference type="SMART" id="SM00240">
    <property type="entry name" value="FHA"/>
    <property type="match status" value="1"/>
</dbReference>
<dbReference type="PANTHER" id="PTHR23308">
    <property type="entry name" value="NUCLEAR INHIBITOR OF PROTEIN PHOSPHATASE-1"/>
    <property type="match status" value="1"/>
</dbReference>
<dbReference type="InterPro" id="IPR050923">
    <property type="entry name" value="Cell_Proc_Reg/RNA_Proc"/>
</dbReference>
<name>A0A2T0TKN5_9PSEU</name>
<gene>
    <name evidence="4" type="ORF">CLV43_101355</name>
</gene>
<reference evidence="4 5" key="1">
    <citation type="submission" date="2018-03" db="EMBL/GenBank/DDBJ databases">
        <title>Genomic Encyclopedia of Archaeal and Bacterial Type Strains, Phase II (KMG-II): from individual species to whole genera.</title>
        <authorList>
            <person name="Goeker M."/>
        </authorList>
    </citation>
    <scope>NUCLEOTIDE SEQUENCE [LARGE SCALE GENOMIC DNA]</scope>
    <source>
        <strain evidence="4 5">DSM 44720</strain>
    </source>
</reference>
<feature type="domain" description="FHA" evidence="3">
    <location>
        <begin position="185"/>
        <end position="235"/>
    </location>
</feature>
<accession>A0A2T0TKN5</accession>
<keyword evidence="1" id="KW-0597">Phosphoprotein</keyword>
<evidence type="ECO:0000313" key="5">
    <source>
        <dbReference type="Proteomes" id="UP000239494"/>
    </source>
</evidence>
<dbReference type="AlphaFoldDB" id="A0A2T0TKN5"/>
<dbReference type="InterPro" id="IPR000253">
    <property type="entry name" value="FHA_dom"/>
</dbReference>
<organism evidence="4 5">
    <name type="scientific">Umezawaea tangerina</name>
    <dbReference type="NCBI Taxonomy" id="84725"/>
    <lineage>
        <taxon>Bacteria</taxon>
        <taxon>Bacillati</taxon>
        <taxon>Actinomycetota</taxon>
        <taxon>Actinomycetes</taxon>
        <taxon>Pseudonocardiales</taxon>
        <taxon>Pseudonocardiaceae</taxon>
        <taxon>Umezawaea</taxon>
    </lineage>
</organism>
<dbReference type="RefSeq" id="WP_106185167.1">
    <property type="nucleotide sequence ID" value="NZ_PVTF01000001.1"/>
</dbReference>
<proteinExistence type="predicted"/>
<feature type="region of interest" description="Disordered" evidence="2">
    <location>
        <begin position="144"/>
        <end position="165"/>
    </location>
</feature>
<evidence type="ECO:0000256" key="2">
    <source>
        <dbReference type="SAM" id="MobiDB-lite"/>
    </source>
</evidence>
<keyword evidence="5" id="KW-1185">Reference proteome</keyword>
<dbReference type="EMBL" id="PVTF01000001">
    <property type="protein sequence ID" value="PRY46088.1"/>
    <property type="molecule type" value="Genomic_DNA"/>
</dbReference>
<dbReference type="Pfam" id="PF00498">
    <property type="entry name" value="FHA"/>
    <property type="match status" value="1"/>
</dbReference>
<dbReference type="Gene3D" id="2.60.200.20">
    <property type="match status" value="1"/>
</dbReference>
<dbReference type="PROSITE" id="PS50006">
    <property type="entry name" value="FHA_DOMAIN"/>
    <property type="match status" value="1"/>
</dbReference>
<sequence length="262" mass="28767">MWAALIILTSCAAVFALSRHRGWNWDVEHARAAWAKGRRQLAKPAVSEMDGEYQNRRQALLHRIARAVVRLPHPESGGAEFVSIGLHKADKGLVGKDLIEDEREVNLLLAGVDGRRVRIREYVDDDTVVRGRVRVTATSARTPVPSTRLFDGEAPPEPPTASRRSARLVQVAEPGAHLRLPAGGGVIGRDAQLCQIVVDAPTVSRQHARIRPRADGFTVEDLDSANGMTINSRTTEMGVLHHGDILGLGRTVRLRLELYDSV</sequence>